<dbReference type="Proteomes" id="UP000887458">
    <property type="component" value="Unassembled WGS sequence"/>
</dbReference>
<feature type="transmembrane region" description="Helical" evidence="1">
    <location>
        <begin position="30"/>
        <end position="52"/>
    </location>
</feature>
<comment type="caution">
    <text evidence="2">The sequence shown here is derived from an EMBL/GenBank/DDBJ whole genome shotgun (WGS) entry which is preliminary data.</text>
</comment>
<keyword evidence="1" id="KW-0472">Membrane</keyword>
<proteinExistence type="predicted"/>
<protein>
    <submittedName>
        <fullName evidence="2">Uncharacterized protein</fullName>
    </submittedName>
</protein>
<sequence length="114" mass="12353">GFFESDIQICSFGDCSPSFRSSTLPSSKSLVTGSAIIIFGDSFSLLSLLLLLTKTNIVTSDLENASRCACCAAIISNSNNADKRQYCPVKPKAKRKHLLNSNIFNGKNNKSSKR</sequence>
<accession>A0ABQ8ISS8</accession>
<name>A0ABQ8ISS8_DERPT</name>
<dbReference type="EMBL" id="NJHN03000121">
    <property type="protein sequence ID" value="KAH9413376.1"/>
    <property type="molecule type" value="Genomic_DNA"/>
</dbReference>
<gene>
    <name evidence="2" type="ORF">DERP_007852</name>
</gene>
<keyword evidence="3" id="KW-1185">Reference proteome</keyword>
<keyword evidence="1" id="KW-1133">Transmembrane helix</keyword>
<reference evidence="2 3" key="2">
    <citation type="journal article" date="2022" name="Mol. Biol. Evol.">
        <title>Comparative Genomics Reveals Insights into the Divergent Evolution of Astigmatic Mites and Household Pest Adaptations.</title>
        <authorList>
            <person name="Xiong Q."/>
            <person name="Wan A.T."/>
            <person name="Liu X."/>
            <person name="Fung C.S."/>
            <person name="Xiao X."/>
            <person name="Malainual N."/>
            <person name="Hou J."/>
            <person name="Wang L."/>
            <person name="Wang M."/>
            <person name="Yang K.Y."/>
            <person name="Cui Y."/>
            <person name="Leung E.L."/>
            <person name="Nong W."/>
            <person name="Shin S.K."/>
            <person name="Au S.W."/>
            <person name="Jeong K.Y."/>
            <person name="Chew F.T."/>
            <person name="Hui J.H."/>
            <person name="Leung T.F."/>
            <person name="Tungtrongchitr A."/>
            <person name="Zhong N."/>
            <person name="Liu Z."/>
            <person name="Tsui S.K."/>
        </authorList>
    </citation>
    <scope>NUCLEOTIDE SEQUENCE [LARGE SCALE GENOMIC DNA]</scope>
    <source>
        <strain evidence="2">Derp</strain>
    </source>
</reference>
<evidence type="ECO:0000313" key="3">
    <source>
        <dbReference type="Proteomes" id="UP000887458"/>
    </source>
</evidence>
<organism evidence="2 3">
    <name type="scientific">Dermatophagoides pteronyssinus</name>
    <name type="common">European house dust mite</name>
    <dbReference type="NCBI Taxonomy" id="6956"/>
    <lineage>
        <taxon>Eukaryota</taxon>
        <taxon>Metazoa</taxon>
        <taxon>Ecdysozoa</taxon>
        <taxon>Arthropoda</taxon>
        <taxon>Chelicerata</taxon>
        <taxon>Arachnida</taxon>
        <taxon>Acari</taxon>
        <taxon>Acariformes</taxon>
        <taxon>Sarcoptiformes</taxon>
        <taxon>Astigmata</taxon>
        <taxon>Psoroptidia</taxon>
        <taxon>Analgoidea</taxon>
        <taxon>Pyroglyphidae</taxon>
        <taxon>Dermatophagoidinae</taxon>
        <taxon>Dermatophagoides</taxon>
    </lineage>
</organism>
<feature type="non-terminal residue" evidence="2">
    <location>
        <position position="1"/>
    </location>
</feature>
<reference evidence="2 3" key="1">
    <citation type="journal article" date="2018" name="J. Allergy Clin. Immunol.">
        <title>High-quality assembly of Dermatophagoides pteronyssinus genome and transcriptome reveals a wide range of novel allergens.</title>
        <authorList>
            <person name="Liu X.Y."/>
            <person name="Yang K.Y."/>
            <person name="Wang M.Q."/>
            <person name="Kwok J.S."/>
            <person name="Zeng X."/>
            <person name="Yang Z."/>
            <person name="Xiao X.J."/>
            <person name="Lau C.P."/>
            <person name="Li Y."/>
            <person name="Huang Z.M."/>
            <person name="Ba J.G."/>
            <person name="Yim A.K."/>
            <person name="Ouyang C.Y."/>
            <person name="Ngai S.M."/>
            <person name="Chan T.F."/>
            <person name="Leung E.L."/>
            <person name="Liu L."/>
            <person name="Liu Z.G."/>
            <person name="Tsui S.K."/>
        </authorList>
    </citation>
    <scope>NUCLEOTIDE SEQUENCE [LARGE SCALE GENOMIC DNA]</scope>
    <source>
        <strain evidence="2">Derp</strain>
    </source>
</reference>
<evidence type="ECO:0000256" key="1">
    <source>
        <dbReference type="SAM" id="Phobius"/>
    </source>
</evidence>
<evidence type="ECO:0000313" key="2">
    <source>
        <dbReference type="EMBL" id="KAH9413376.1"/>
    </source>
</evidence>
<feature type="non-terminal residue" evidence="2">
    <location>
        <position position="114"/>
    </location>
</feature>
<keyword evidence="1" id="KW-0812">Transmembrane</keyword>